<dbReference type="PANTHER" id="PTHR38590:SF1">
    <property type="entry name" value="BLL0828 PROTEIN"/>
    <property type="match status" value="1"/>
</dbReference>
<feature type="compositionally biased region" description="Basic and acidic residues" evidence="1">
    <location>
        <begin position="119"/>
        <end position="131"/>
    </location>
</feature>
<evidence type="ECO:0000313" key="3">
    <source>
        <dbReference type="EMBL" id="RYM14629.1"/>
    </source>
</evidence>
<dbReference type="AlphaFoldDB" id="A0A8G1ZQA2"/>
<organism evidence="3 4">
    <name type="scientific">Sphingobium cupriresistens</name>
    <dbReference type="NCBI Taxonomy" id="1132417"/>
    <lineage>
        <taxon>Bacteria</taxon>
        <taxon>Pseudomonadati</taxon>
        <taxon>Pseudomonadota</taxon>
        <taxon>Alphaproteobacteria</taxon>
        <taxon>Sphingomonadales</taxon>
        <taxon>Sphingomonadaceae</taxon>
        <taxon>Sphingobium</taxon>
    </lineage>
</organism>
<accession>A0A8G1ZQA2</accession>
<name>A0A8G1ZQA2_9SPHN</name>
<feature type="region of interest" description="Disordered" evidence="1">
    <location>
        <begin position="119"/>
        <end position="142"/>
    </location>
</feature>
<dbReference type="EMBL" id="SEOO01000002">
    <property type="protein sequence ID" value="RYM14629.1"/>
    <property type="molecule type" value="Genomic_DNA"/>
</dbReference>
<dbReference type="InterPro" id="IPR011335">
    <property type="entry name" value="Restrct_endonuc-II-like"/>
</dbReference>
<dbReference type="SUPFAM" id="SSF52980">
    <property type="entry name" value="Restriction endonuclease-like"/>
    <property type="match status" value="1"/>
</dbReference>
<dbReference type="InterPro" id="IPR007569">
    <property type="entry name" value="DUF559"/>
</dbReference>
<dbReference type="OrthoDB" id="9798754at2"/>
<evidence type="ECO:0000313" key="4">
    <source>
        <dbReference type="Proteomes" id="UP000291572"/>
    </source>
</evidence>
<dbReference type="InterPro" id="IPR047216">
    <property type="entry name" value="Endonuclease_DUF559_bact"/>
</dbReference>
<dbReference type="Proteomes" id="UP000291572">
    <property type="component" value="Unassembled WGS sequence"/>
</dbReference>
<dbReference type="CDD" id="cd01038">
    <property type="entry name" value="Endonuclease_DUF559"/>
    <property type="match status" value="1"/>
</dbReference>
<dbReference type="PANTHER" id="PTHR38590">
    <property type="entry name" value="BLL0828 PROTEIN"/>
    <property type="match status" value="1"/>
</dbReference>
<dbReference type="Gene3D" id="3.40.960.10">
    <property type="entry name" value="VSR Endonuclease"/>
    <property type="match status" value="1"/>
</dbReference>
<feature type="domain" description="DUF559" evidence="2">
    <location>
        <begin position="13"/>
        <end position="115"/>
    </location>
</feature>
<evidence type="ECO:0000259" key="2">
    <source>
        <dbReference type="Pfam" id="PF04480"/>
    </source>
</evidence>
<comment type="caution">
    <text evidence="3">The sequence shown here is derived from an EMBL/GenBank/DDBJ whole genome shotgun (WGS) entry which is preliminary data.</text>
</comment>
<sequence>MRNYRNLSSGSVSKARALRRNATDAEKLLWRALREKLAGYKWRRQVPHGLYVADFLCFSAKLIVEADGATHVESIEQDDVRTRYFETQGYQVLRFWNHDVMDNLDGVLTRISLSLREREGGAKRRECEGKWPGDQTPSPSHA</sequence>
<dbReference type="Pfam" id="PF04480">
    <property type="entry name" value="DUF559"/>
    <property type="match status" value="1"/>
</dbReference>
<evidence type="ECO:0000256" key="1">
    <source>
        <dbReference type="SAM" id="MobiDB-lite"/>
    </source>
</evidence>
<gene>
    <name evidence="3" type="ORF">EWH12_02445</name>
</gene>
<reference evidence="3 4" key="1">
    <citation type="submission" date="2019-02" db="EMBL/GenBank/DDBJ databases">
        <authorList>
            <person name="Feng G."/>
        </authorList>
    </citation>
    <scope>NUCLEOTIDE SEQUENCE [LARGE SCALE GENOMIC DNA]</scope>
    <source>
        <strain evidence="3 4">CCTCC AB 2011146</strain>
    </source>
</reference>
<dbReference type="RefSeq" id="WP_129925598.1">
    <property type="nucleotide sequence ID" value="NZ_SEOO01000002.1"/>
</dbReference>
<proteinExistence type="predicted"/>
<protein>
    <submittedName>
        <fullName evidence="3">DUF559 domain-containing protein</fullName>
    </submittedName>
</protein>